<dbReference type="GO" id="GO:0006915">
    <property type="term" value="P:apoptotic process"/>
    <property type="evidence" value="ECO:0007669"/>
    <property type="project" value="UniProtKB-KW"/>
</dbReference>
<sequence>MDQNSLRLRTLLIDIGDKLSNDDRITLGFLLADDVPRRDLDTIARDKRTSMNIIWETLINRQKITPENVDYLILRLENIRRMDLVRQLKQYSSTVKSGNPVVKSSTSSDLFNRIDP</sequence>
<dbReference type="Proteomes" id="UP000681720">
    <property type="component" value="Unassembled WGS sequence"/>
</dbReference>
<reference evidence="9" key="1">
    <citation type="submission" date="2021-02" db="EMBL/GenBank/DDBJ databases">
        <authorList>
            <person name="Nowell W R."/>
        </authorList>
    </citation>
    <scope>NUCLEOTIDE SEQUENCE</scope>
</reference>
<evidence type="ECO:0000313" key="5">
    <source>
        <dbReference type="EMBL" id="CAF1462816.1"/>
    </source>
</evidence>
<dbReference type="Proteomes" id="UP000663842">
    <property type="component" value="Unassembled WGS sequence"/>
</dbReference>
<dbReference type="Proteomes" id="UP000663824">
    <property type="component" value="Unassembled WGS sequence"/>
</dbReference>
<dbReference type="EMBL" id="CAJOBH010182975">
    <property type="protein sequence ID" value="CAF4944095.1"/>
    <property type="molecule type" value="Genomic_DNA"/>
</dbReference>
<gene>
    <name evidence="12" type="ORF">BYL167_LOCUS53760</name>
    <name evidence="5" type="ORF">CJN711_LOCUS25188</name>
    <name evidence="11" type="ORF">GIL414_LOCUS18251</name>
    <name evidence="4" type="ORF">KQP761_LOCUS562</name>
    <name evidence="6" type="ORF">MBJ925_LOCUS2616</name>
    <name evidence="10" type="ORF">OVN521_LOCUS247</name>
    <name evidence="13" type="ORF">SMN809_LOCUS76763</name>
    <name evidence="9" type="ORF">UXM345_LOCUS703</name>
    <name evidence="8" type="ORF">WKI299_LOCUS23998</name>
    <name evidence="7" type="ORF">XDN619_LOCUS5921</name>
</gene>
<dbReference type="Proteomes" id="UP000663855">
    <property type="component" value="Unassembled WGS sequence"/>
</dbReference>
<evidence type="ECO:0000313" key="4">
    <source>
        <dbReference type="EMBL" id="CAF1215825.1"/>
    </source>
</evidence>
<feature type="region of interest" description="Disordered" evidence="2">
    <location>
        <begin position="95"/>
        <end position="116"/>
    </location>
</feature>
<keyword evidence="15" id="KW-1185">Reference proteome</keyword>
<dbReference type="EMBL" id="CAJOBG010000012">
    <property type="protein sequence ID" value="CAF3735566.1"/>
    <property type="molecule type" value="Genomic_DNA"/>
</dbReference>
<dbReference type="InterPro" id="IPR011029">
    <property type="entry name" value="DEATH-like_dom_sf"/>
</dbReference>
<dbReference type="Proteomes" id="UP000663856">
    <property type="component" value="Unassembled WGS sequence"/>
</dbReference>
<dbReference type="Proteomes" id="UP000676336">
    <property type="component" value="Unassembled WGS sequence"/>
</dbReference>
<feature type="domain" description="DED" evidence="3">
    <location>
        <begin position="7"/>
        <end position="90"/>
    </location>
</feature>
<evidence type="ECO:0000313" key="6">
    <source>
        <dbReference type="EMBL" id="CAF1923105.1"/>
    </source>
</evidence>
<dbReference type="PROSITE" id="PS50168">
    <property type="entry name" value="DED"/>
    <property type="match status" value="1"/>
</dbReference>
<dbReference type="EMBL" id="CAJOBF010000032">
    <property type="protein sequence ID" value="CAF3729023.1"/>
    <property type="molecule type" value="Genomic_DNA"/>
</dbReference>
<dbReference type="EMBL" id="CAJOBI010335660">
    <property type="protein sequence ID" value="CAF5205447.1"/>
    <property type="molecule type" value="Genomic_DNA"/>
</dbReference>
<feature type="compositionally biased region" description="Polar residues" evidence="2">
    <location>
        <begin position="95"/>
        <end position="110"/>
    </location>
</feature>
<evidence type="ECO:0000256" key="1">
    <source>
        <dbReference type="ARBA" id="ARBA00022703"/>
    </source>
</evidence>
<dbReference type="Proteomes" id="UP000663866">
    <property type="component" value="Unassembled WGS sequence"/>
</dbReference>
<keyword evidence="1" id="KW-0053">Apoptosis</keyword>
<dbReference type="Gene3D" id="1.10.533.10">
    <property type="entry name" value="Death Domain, Fas"/>
    <property type="match status" value="1"/>
</dbReference>
<dbReference type="Proteomes" id="UP000663834">
    <property type="component" value="Unassembled WGS sequence"/>
</dbReference>
<dbReference type="SUPFAM" id="SSF47986">
    <property type="entry name" value="DEATH domain"/>
    <property type="match status" value="1"/>
</dbReference>
<dbReference type="Pfam" id="PF01335">
    <property type="entry name" value="DED"/>
    <property type="match status" value="1"/>
</dbReference>
<evidence type="ECO:0000259" key="3">
    <source>
        <dbReference type="PROSITE" id="PS50168"/>
    </source>
</evidence>
<dbReference type="SMART" id="SM00031">
    <property type="entry name" value="DED"/>
    <property type="match status" value="1"/>
</dbReference>
<comment type="caution">
    <text evidence="9">The sequence shown here is derived from an EMBL/GenBank/DDBJ whole genome shotgun (WGS) entry which is preliminary data.</text>
</comment>
<dbReference type="EMBL" id="CAJNRF010010280">
    <property type="protein sequence ID" value="CAF2119082.1"/>
    <property type="molecule type" value="Genomic_DNA"/>
</dbReference>
<dbReference type="AlphaFoldDB" id="A0A818WR80"/>
<organism evidence="9 14">
    <name type="scientific">Rotaria magnacalcarata</name>
    <dbReference type="NCBI Taxonomy" id="392030"/>
    <lineage>
        <taxon>Eukaryota</taxon>
        <taxon>Metazoa</taxon>
        <taxon>Spiralia</taxon>
        <taxon>Gnathifera</taxon>
        <taxon>Rotifera</taxon>
        <taxon>Eurotatoria</taxon>
        <taxon>Bdelloidea</taxon>
        <taxon>Philodinida</taxon>
        <taxon>Philodinidae</taxon>
        <taxon>Rotaria</taxon>
    </lineage>
</organism>
<evidence type="ECO:0000313" key="11">
    <source>
        <dbReference type="EMBL" id="CAF4125293.1"/>
    </source>
</evidence>
<dbReference type="PANTHER" id="PTHR48169">
    <property type="entry name" value="DED DOMAIN-CONTAINING PROTEIN"/>
    <property type="match status" value="1"/>
</dbReference>
<proteinExistence type="predicted"/>
<evidence type="ECO:0000313" key="7">
    <source>
        <dbReference type="EMBL" id="CAF2035874.1"/>
    </source>
</evidence>
<dbReference type="EMBL" id="CAJNOV010011826">
    <property type="protein sequence ID" value="CAF1462816.1"/>
    <property type="molecule type" value="Genomic_DNA"/>
</dbReference>
<protein>
    <recommendedName>
        <fullName evidence="3">DED domain-containing protein</fullName>
    </recommendedName>
</protein>
<dbReference type="EMBL" id="CAJNRG010001619">
    <property type="protein sequence ID" value="CAF2035874.1"/>
    <property type="molecule type" value="Genomic_DNA"/>
</dbReference>
<dbReference type="Proteomes" id="UP000681967">
    <property type="component" value="Unassembled WGS sequence"/>
</dbReference>
<dbReference type="EMBL" id="CAJOBJ010008942">
    <property type="protein sequence ID" value="CAF4125293.1"/>
    <property type="molecule type" value="Genomic_DNA"/>
</dbReference>
<dbReference type="InterPro" id="IPR001875">
    <property type="entry name" value="DED_dom"/>
</dbReference>
<dbReference type="OrthoDB" id="100767at2759"/>
<evidence type="ECO:0000313" key="12">
    <source>
        <dbReference type="EMBL" id="CAF4944095.1"/>
    </source>
</evidence>
<name>A0A818WR80_9BILA</name>
<dbReference type="EMBL" id="CAJNOW010000036">
    <property type="protein sequence ID" value="CAF1215825.1"/>
    <property type="molecule type" value="Genomic_DNA"/>
</dbReference>
<dbReference type="GO" id="GO:0042981">
    <property type="term" value="P:regulation of apoptotic process"/>
    <property type="evidence" value="ECO:0007669"/>
    <property type="project" value="InterPro"/>
</dbReference>
<evidence type="ECO:0000313" key="14">
    <source>
        <dbReference type="Proteomes" id="UP000663842"/>
    </source>
</evidence>
<dbReference type="Proteomes" id="UP000663887">
    <property type="component" value="Unassembled WGS sequence"/>
</dbReference>
<evidence type="ECO:0000256" key="2">
    <source>
        <dbReference type="SAM" id="MobiDB-lite"/>
    </source>
</evidence>
<dbReference type="EMBL" id="CAJNRE010000166">
    <property type="protein sequence ID" value="CAF1923105.1"/>
    <property type="molecule type" value="Genomic_DNA"/>
</dbReference>
<evidence type="ECO:0000313" key="9">
    <source>
        <dbReference type="EMBL" id="CAF3729023.1"/>
    </source>
</evidence>
<evidence type="ECO:0000313" key="15">
    <source>
        <dbReference type="Proteomes" id="UP000663866"/>
    </source>
</evidence>
<evidence type="ECO:0000313" key="13">
    <source>
        <dbReference type="EMBL" id="CAF5205447.1"/>
    </source>
</evidence>
<dbReference type="PANTHER" id="PTHR48169:SF7">
    <property type="entry name" value="CASPASE 10"/>
    <property type="match status" value="1"/>
</dbReference>
<evidence type="ECO:0000313" key="8">
    <source>
        <dbReference type="EMBL" id="CAF2119082.1"/>
    </source>
</evidence>
<evidence type="ECO:0000313" key="10">
    <source>
        <dbReference type="EMBL" id="CAF3735566.1"/>
    </source>
</evidence>
<accession>A0A818WR80</accession>